<dbReference type="InterPro" id="IPR014757">
    <property type="entry name" value="Tscrpt_reg_IclR_C"/>
</dbReference>
<evidence type="ECO:0000256" key="5">
    <source>
        <dbReference type="ARBA" id="ARBA00070406"/>
    </source>
</evidence>
<accession>A0A9X3Z2W2</accession>
<dbReference type="GO" id="GO:0045892">
    <property type="term" value="P:negative regulation of DNA-templated transcription"/>
    <property type="evidence" value="ECO:0007669"/>
    <property type="project" value="UniProtKB-ARBA"/>
</dbReference>
<dbReference type="PANTHER" id="PTHR30136:SF7">
    <property type="entry name" value="HTH-TYPE TRANSCRIPTIONAL REGULATOR KDGR-RELATED"/>
    <property type="match status" value="1"/>
</dbReference>
<gene>
    <name evidence="8" type="ORF">O3V59_06595</name>
</gene>
<dbReference type="FunFam" id="1.10.10.10:FF:000056">
    <property type="entry name" value="IclR family transcriptional regulator"/>
    <property type="match status" value="1"/>
</dbReference>
<evidence type="ECO:0000259" key="7">
    <source>
        <dbReference type="PROSITE" id="PS51078"/>
    </source>
</evidence>
<keyword evidence="9" id="KW-1185">Reference proteome</keyword>
<dbReference type="AlphaFoldDB" id="A0A9X3Z2W2"/>
<proteinExistence type="predicted"/>
<dbReference type="EMBL" id="JAPYYP010000005">
    <property type="protein sequence ID" value="MDA5108020.1"/>
    <property type="molecule type" value="Genomic_DNA"/>
</dbReference>
<dbReference type="InterPro" id="IPR036390">
    <property type="entry name" value="WH_DNA-bd_sf"/>
</dbReference>
<evidence type="ECO:0000256" key="4">
    <source>
        <dbReference type="ARBA" id="ARBA00058938"/>
    </source>
</evidence>
<dbReference type="InterPro" id="IPR036388">
    <property type="entry name" value="WH-like_DNA-bd_sf"/>
</dbReference>
<feature type="domain" description="IclR-ED" evidence="7">
    <location>
        <begin position="67"/>
        <end position="250"/>
    </location>
</feature>
<dbReference type="PANTHER" id="PTHR30136">
    <property type="entry name" value="HELIX-TURN-HELIX TRANSCRIPTIONAL REGULATOR, ICLR FAMILY"/>
    <property type="match status" value="1"/>
</dbReference>
<dbReference type="Pfam" id="PF01614">
    <property type="entry name" value="IclR_C"/>
    <property type="match status" value="1"/>
</dbReference>
<comment type="function">
    <text evidence="4">May be an activator protein for the gylABX operon.</text>
</comment>
<evidence type="ECO:0000259" key="6">
    <source>
        <dbReference type="PROSITE" id="PS51077"/>
    </source>
</evidence>
<feature type="domain" description="HTH iclR-type" evidence="6">
    <location>
        <begin position="4"/>
        <end position="66"/>
    </location>
</feature>
<evidence type="ECO:0000256" key="2">
    <source>
        <dbReference type="ARBA" id="ARBA00023125"/>
    </source>
</evidence>
<keyword evidence="2" id="KW-0238">DNA-binding</keyword>
<comment type="caution">
    <text evidence="8">The sequence shown here is derived from an EMBL/GenBank/DDBJ whole genome shotgun (WGS) entry which is preliminary data.</text>
</comment>
<dbReference type="PROSITE" id="PS51078">
    <property type="entry name" value="ICLR_ED"/>
    <property type="match status" value="1"/>
</dbReference>
<evidence type="ECO:0000313" key="8">
    <source>
        <dbReference type="EMBL" id="MDA5108020.1"/>
    </source>
</evidence>
<dbReference type="Gene3D" id="3.30.450.40">
    <property type="match status" value="1"/>
</dbReference>
<name>A0A9X3Z2W2_9BACL</name>
<dbReference type="InterPro" id="IPR005471">
    <property type="entry name" value="Tscrpt_reg_IclR_N"/>
</dbReference>
<dbReference type="RefSeq" id="WP_029098879.1">
    <property type="nucleotide sequence ID" value="NZ_JAPYYP010000005.1"/>
</dbReference>
<evidence type="ECO:0000256" key="1">
    <source>
        <dbReference type="ARBA" id="ARBA00023015"/>
    </source>
</evidence>
<keyword evidence="1" id="KW-0805">Transcription regulation</keyword>
<reference evidence="8" key="1">
    <citation type="submission" date="2022-12" db="EMBL/GenBank/DDBJ databases">
        <title>Draft genome sequence of the thermophilic strain Brevibacillus thermoruber HT42, isolated from Los Humeros, Puebla, Mexico, with biotechnological potential.</title>
        <authorList>
            <person name="Lara Sanchez J."/>
            <person name="Solis Palacios R."/>
            <person name="Bustos Baena A.S."/>
            <person name="Ruz Baez A.E."/>
            <person name="Espinosa Luna G."/>
            <person name="Oliart Ros R.M."/>
        </authorList>
    </citation>
    <scope>NUCLEOTIDE SEQUENCE</scope>
    <source>
        <strain evidence="8">HT42</strain>
    </source>
</reference>
<dbReference type="SMART" id="SM00346">
    <property type="entry name" value="HTH_ICLR"/>
    <property type="match status" value="1"/>
</dbReference>
<dbReference type="SUPFAM" id="SSF55781">
    <property type="entry name" value="GAF domain-like"/>
    <property type="match status" value="1"/>
</dbReference>
<evidence type="ECO:0000313" key="9">
    <source>
        <dbReference type="Proteomes" id="UP001151071"/>
    </source>
</evidence>
<dbReference type="Pfam" id="PF09339">
    <property type="entry name" value="HTH_IclR"/>
    <property type="match status" value="1"/>
</dbReference>
<dbReference type="Gene3D" id="1.10.10.10">
    <property type="entry name" value="Winged helix-like DNA-binding domain superfamily/Winged helix DNA-binding domain"/>
    <property type="match status" value="1"/>
</dbReference>
<dbReference type="GO" id="GO:0003677">
    <property type="term" value="F:DNA binding"/>
    <property type="evidence" value="ECO:0007669"/>
    <property type="project" value="UniProtKB-KW"/>
</dbReference>
<organism evidence="8 9">
    <name type="scientific">Brevibacillus thermoruber</name>
    <dbReference type="NCBI Taxonomy" id="33942"/>
    <lineage>
        <taxon>Bacteria</taxon>
        <taxon>Bacillati</taxon>
        <taxon>Bacillota</taxon>
        <taxon>Bacilli</taxon>
        <taxon>Bacillales</taxon>
        <taxon>Paenibacillaceae</taxon>
        <taxon>Brevibacillus</taxon>
    </lineage>
</organism>
<dbReference type="Proteomes" id="UP001151071">
    <property type="component" value="Unassembled WGS sequence"/>
</dbReference>
<sequence>MPIIQAVERALKILDLFDEQETELKITEISERMQLHKSTVHSLLKTLQAHGYIDQNPENGKYRLGMKLFERGNFVIHGLDIRKIAKRHLVDLSLKTGQTTHLVILDDKEGVYIDKVEGPMATILYSRIGRRIPVHSSAVGKVLVAFLSEEELQNILDGYQYVAQTPNTITNEQAFRQELEKVRQAGYAVDNQENEPGVRCIAVPIRNHKGHVVAAVSISTLVSRVDDQTLMEFLGMLKPAAEEMSQQMGYGIASRHP</sequence>
<dbReference type="InterPro" id="IPR029016">
    <property type="entry name" value="GAF-like_dom_sf"/>
</dbReference>
<keyword evidence="3" id="KW-0804">Transcription</keyword>
<dbReference type="GO" id="GO:0003700">
    <property type="term" value="F:DNA-binding transcription factor activity"/>
    <property type="evidence" value="ECO:0007669"/>
    <property type="project" value="TreeGrafter"/>
</dbReference>
<dbReference type="InterPro" id="IPR050707">
    <property type="entry name" value="HTH_MetabolicPath_Reg"/>
</dbReference>
<dbReference type="SUPFAM" id="SSF46785">
    <property type="entry name" value="Winged helix' DNA-binding domain"/>
    <property type="match status" value="1"/>
</dbReference>
<evidence type="ECO:0000256" key="3">
    <source>
        <dbReference type="ARBA" id="ARBA00023163"/>
    </source>
</evidence>
<dbReference type="PROSITE" id="PS51077">
    <property type="entry name" value="HTH_ICLR"/>
    <property type="match status" value="1"/>
</dbReference>
<protein>
    <recommendedName>
        <fullName evidence="5">Glycerol operon regulatory protein</fullName>
    </recommendedName>
</protein>